<dbReference type="SMART" id="SM01120">
    <property type="entry name" value="Dak2"/>
    <property type="match status" value="1"/>
</dbReference>
<sequence length="167" mass="16237">GDGDCGTTLAGAASALLRQLGQEGQEGGGLALHCPAAAVQQVARCVRSAVGGSSGALYDILLTGAARRLKAGPLYDTTPQDWADALSAGLAAVQKYGRADRGCRTMLDALLPARDALVASLQAGADAATAAAAAAAAAEAGAAATRGMAAAAGRSSYVPAAVLSEVE</sequence>
<feature type="domain" description="DhaL" evidence="3">
    <location>
        <begin position="1"/>
        <end position="167"/>
    </location>
</feature>
<dbReference type="PANTHER" id="PTHR28629:SF4">
    <property type="entry name" value="TRIOKINASE_FMN CYCLASE"/>
    <property type="match status" value="1"/>
</dbReference>
<dbReference type="Gene3D" id="1.25.40.340">
    <property type="match status" value="1"/>
</dbReference>
<dbReference type="InterPro" id="IPR036117">
    <property type="entry name" value="DhaL_dom_sf"/>
</dbReference>
<name>A0AAD3DQ89_9CHLO</name>
<dbReference type="Proteomes" id="UP001054857">
    <property type="component" value="Unassembled WGS sequence"/>
</dbReference>
<evidence type="ECO:0000256" key="2">
    <source>
        <dbReference type="ARBA" id="ARBA00022777"/>
    </source>
</evidence>
<protein>
    <recommendedName>
        <fullName evidence="3">DhaL domain-containing protein</fullName>
    </recommendedName>
</protein>
<comment type="caution">
    <text evidence="4">The sequence shown here is derived from an EMBL/GenBank/DDBJ whole genome shotgun (WGS) entry which is preliminary data.</text>
</comment>
<dbReference type="InterPro" id="IPR004007">
    <property type="entry name" value="DhaL_dom"/>
</dbReference>
<dbReference type="GO" id="GO:0005829">
    <property type="term" value="C:cytosol"/>
    <property type="evidence" value="ECO:0007669"/>
    <property type="project" value="TreeGrafter"/>
</dbReference>
<dbReference type="EMBL" id="BMAR01000011">
    <property type="protein sequence ID" value="GFR46030.1"/>
    <property type="molecule type" value="Genomic_DNA"/>
</dbReference>
<dbReference type="PROSITE" id="PS51480">
    <property type="entry name" value="DHAL"/>
    <property type="match status" value="1"/>
</dbReference>
<dbReference type="GO" id="GO:0019563">
    <property type="term" value="P:glycerol catabolic process"/>
    <property type="evidence" value="ECO:0007669"/>
    <property type="project" value="TreeGrafter"/>
</dbReference>
<feature type="non-terminal residue" evidence="4">
    <location>
        <position position="167"/>
    </location>
</feature>
<dbReference type="InterPro" id="IPR050861">
    <property type="entry name" value="Dihydroxyacetone_Kinase"/>
</dbReference>
<evidence type="ECO:0000313" key="4">
    <source>
        <dbReference type="EMBL" id="GFR46030.1"/>
    </source>
</evidence>
<dbReference type="SUPFAM" id="SSF101473">
    <property type="entry name" value="DhaL-like"/>
    <property type="match status" value="1"/>
</dbReference>
<gene>
    <name evidence="4" type="ORF">Agub_g7303</name>
</gene>
<proteinExistence type="predicted"/>
<keyword evidence="5" id="KW-1185">Reference proteome</keyword>
<evidence type="ECO:0000256" key="1">
    <source>
        <dbReference type="ARBA" id="ARBA00022679"/>
    </source>
</evidence>
<reference evidence="4 5" key="1">
    <citation type="journal article" date="2021" name="Sci. Rep.">
        <title>Genome sequencing of the multicellular alga Astrephomene provides insights into convergent evolution of germ-soma differentiation.</title>
        <authorList>
            <person name="Yamashita S."/>
            <person name="Yamamoto K."/>
            <person name="Matsuzaki R."/>
            <person name="Suzuki S."/>
            <person name="Yamaguchi H."/>
            <person name="Hirooka S."/>
            <person name="Minakuchi Y."/>
            <person name="Miyagishima S."/>
            <person name="Kawachi M."/>
            <person name="Toyoda A."/>
            <person name="Nozaki H."/>
        </authorList>
    </citation>
    <scope>NUCLEOTIDE SEQUENCE [LARGE SCALE GENOMIC DNA]</scope>
    <source>
        <strain evidence="4 5">NIES-4017</strain>
    </source>
</reference>
<dbReference type="PANTHER" id="PTHR28629">
    <property type="entry name" value="TRIOKINASE/FMN CYCLASE"/>
    <property type="match status" value="1"/>
</dbReference>
<dbReference type="Pfam" id="PF02734">
    <property type="entry name" value="Dak2"/>
    <property type="match status" value="1"/>
</dbReference>
<evidence type="ECO:0000259" key="3">
    <source>
        <dbReference type="PROSITE" id="PS51480"/>
    </source>
</evidence>
<keyword evidence="2" id="KW-0418">Kinase</keyword>
<dbReference type="AlphaFoldDB" id="A0AAD3DQ89"/>
<evidence type="ECO:0000313" key="5">
    <source>
        <dbReference type="Proteomes" id="UP001054857"/>
    </source>
</evidence>
<feature type="non-terminal residue" evidence="4">
    <location>
        <position position="1"/>
    </location>
</feature>
<dbReference type="GO" id="GO:0004371">
    <property type="term" value="F:glycerone kinase activity"/>
    <property type="evidence" value="ECO:0007669"/>
    <property type="project" value="InterPro"/>
</dbReference>
<organism evidence="4 5">
    <name type="scientific">Astrephomene gubernaculifera</name>
    <dbReference type="NCBI Taxonomy" id="47775"/>
    <lineage>
        <taxon>Eukaryota</taxon>
        <taxon>Viridiplantae</taxon>
        <taxon>Chlorophyta</taxon>
        <taxon>core chlorophytes</taxon>
        <taxon>Chlorophyceae</taxon>
        <taxon>CS clade</taxon>
        <taxon>Chlamydomonadales</taxon>
        <taxon>Astrephomenaceae</taxon>
        <taxon>Astrephomene</taxon>
    </lineage>
</organism>
<keyword evidence="1" id="KW-0808">Transferase</keyword>
<accession>A0AAD3DQ89</accession>